<organism evidence="2 3">
    <name type="scientific">Candidatus Syntropharchaeum butanivorans</name>
    <dbReference type="NCBI Taxonomy" id="1839936"/>
    <lineage>
        <taxon>Archaea</taxon>
        <taxon>Methanobacteriati</taxon>
        <taxon>Methanobacteriota</taxon>
        <taxon>Stenosarchaea group</taxon>
        <taxon>Methanomicrobia</taxon>
        <taxon>Methanosarcinales</taxon>
        <taxon>ANME-2 cluster</taxon>
        <taxon>Candidatus Syntropharchaeum</taxon>
    </lineage>
</organism>
<evidence type="ECO:0000313" key="2">
    <source>
        <dbReference type="EMBL" id="OFV65480.1"/>
    </source>
</evidence>
<evidence type="ECO:0000313" key="1">
    <source>
        <dbReference type="EMBL" id="HEC56968.1"/>
    </source>
</evidence>
<reference evidence="1" key="2">
    <citation type="journal article" date="2020" name="mSystems">
        <title>Genome- and Community-Level Interaction Insights into Carbon Utilization and Element Cycling Functions of Hydrothermarchaeota in Hydrothermal Sediment.</title>
        <authorList>
            <person name="Zhou Z."/>
            <person name="Liu Y."/>
            <person name="Xu W."/>
            <person name="Pan J."/>
            <person name="Luo Z.H."/>
            <person name="Li M."/>
        </authorList>
    </citation>
    <scope>NUCLEOTIDE SEQUENCE [LARGE SCALE GENOMIC DNA]</scope>
    <source>
        <strain evidence="1">HyVt-386</strain>
    </source>
</reference>
<dbReference type="PANTHER" id="PTHR36454">
    <property type="entry name" value="LMO2823 PROTEIN"/>
    <property type="match status" value="1"/>
</dbReference>
<dbReference type="PANTHER" id="PTHR36454:SF1">
    <property type="entry name" value="DUF1015 DOMAIN-CONTAINING PROTEIN"/>
    <property type="match status" value="1"/>
</dbReference>
<name>A0A1F2P2N6_9EURY</name>
<dbReference type="Pfam" id="PF06245">
    <property type="entry name" value="DUF1015"/>
    <property type="match status" value="1"/>
</dbReference>
<evidence type="ECO:0000313" key="3">
    <source>
        <dbReference type="Proteomes" id="UP000185779"/>
    </source>
</evidence>
<gene>
    <name evidence="1" type="ORF">ENI32_03685</name>
    <name evidence="2" type="ORF">SBU_001598</name>
</gene>
<dbReference type="AlphaFoldDB" id="A0A1F2P2N6"/>
<proteinExistence type="predicted"/>
<dbReference type="Proteomes" id="UP000885936">
    <property type="component" value="Unassembled WGS sequence"/>
</dbReference>
<dbReference type="EMBL" id="LYOR01000015">
    <property type="protein sequence ID" value="OFV65480.1"/>
    <property type="molecule type" value="Genomic_DNA"/>
</dbReference>
<sequence length="394" mass="45657">MVEISPFRATTLNPLINEKENLVAPVYDTIDDEMYTRYASNKRNVIHAVRRRRDMSLDEFVEVADHTLKTLFSEHVLKEREKESFYVYSIQYTIPDELRYEIRGELRKDEYTLVGLVALVDLDEGEDSILGHESVFDYNTEERYYLMKRCRMNLSPILAEYNGDEIAIGQILGEYIRANLPLIEVTHSGEKHSLWEINDTHVAEEISRGFKGQKLMILDGHHRYTASLMLKERDGITETMMMLVGGRDPNLLLLPWHRCIRGVDKDYLKDLLKEYTDGGCREYDEFIQDFNGDGAVKTAVYDGSGFRMLRGLDIFELQKLLIDPLLRVGGEISFIPTIKEAARMVDEGRYTISFLVKPPEMSIIEEIAHRGIPLPQKSTRFLPKVMEGIIMRRF</sequence>
<dbReference type="EMBL" id="DRIE01000063">
    <property type="protein sequence ID" value="HEC56968.1"/>
    <property type="molecule type" value="Genomic_DNA"/>
</dbReference>
<keyword evidence="3" id="KW-1185">Reference proteome</keyword>
<dbReference type="InterPro" id="IPR008323">
    <property type="entry name" value="UCP033563"/>
</dbReference>
<dbReference type="Proteomes" id="UP000185779">
    <property type="component" value="Unassembled WGS sequence"/>
</dbReference>
<protein>
    <submittedName>
        <fullName evidence="1">DUF1015 family protein</fullName>
    </submittedName>
</protein>
<dbReference type="STRING" id="1839936.SBU_001598"/>
<reference evidence="2 3" key="1">
    <citation type="submission" date="2016-05" db="EMBL/GenBank/DDBJ databases">
        <title>Microbial consortia oxidize butane by reversing methanogenesis.</title>
        <authorList>
            <person name="Laso-Perez R."/>
            <person name="Richter M."/>
            <person name="Wegener G."/>
            <person name="Musat F."/>
        </authorList>
    </citation>
    <scope>NUCLEOTIDE SEQUENCE [LARGE SCALE GENOMIC DNA]</scope>
    <source>
        <strain evidence="2">BOX1</strain>
    </source>
</reference>
<accession>A0A1F2P2N6</accession>
<comment type="caution">
    <text evidence="2">The sequence shown here is derived from an EMBL/GenBank/DDBJ whole genome shotgun (WGS) entry which is preliminary data.</text>
</comment>